<dbReference type="EMBL" id="KZ155771">
    <property type="protein sequence ID" value="OUS49592.1"/>
    <property type="molecule type" value="Genomic_DNA"/>
</dbReference>
<evidence type="ECO:0000256" key="1">
    <source>
        <dbReference type="SAM" id="SignalP"/>
    </source>
</evidence>
<dbReference type="OMA" id="FDACEVD"/>
<proteinExistence type="predicted"/>
<dbReference type="KEGG" id="ota:OT_ostta04g04070"/>
<sequence>MRAREGVVSALAACVLTTTHVAPARAFSGEIALDRVTYEEVTCPVNQYVPNARTKCVMFTARAKNETKGGRMIESANVFGFIEDADRESAATVNPDGSSRTVLSAIDAPIPRGESEVKFVVTVFPEALAKGPLTLKGFKAVGSVADIDKRFKPFDACEVDPDSCL</sequence>
<keyword evidence="1" id="KW-0732">Signal</keyword>
<dbReference type="AlphaFoldDB" id="A0A1Y5IR52"/>
<protein>
    <submittedName>
        <fullName evidence="2">Uncharacterized protein</fullName>
    </submittedName>
</protein>
<organism evidence="2">
    <name type="scientific">Ostreococcus tauri</name>
    <name type="common">Marine green alga</name>
    <dbReference type="NCBI Taxonomy" id="70448"/>
    <lineage>
        <taxon>Eukaryota</taxon>
        <taxon>Viridiplantae</taxon>
        <taxon>Chlorophyta</taxon>
        <taxon>Mamiellophyceae</taxon>
        <taxon>Mamiellales</taxon>
        <taxon>Bathycoccaceae</taxon>
        <taxon>Ostreococcus</taxon>
    </lineage>
</organism>
<feature type="signal peptide" evidence="1">
    <location>
        <begin position="1"/>
        <end position="26"/>
    </location>
</feature>
<name>A0A1Y5IR52_OSTTA</name>
<dbReference type="RefSeq" id="XP_003078943.2">
    <property type="nucleotide sequence ID" value="XM_003078895.2"/>
</dbReference>
<reference evidence="2" key="1">
    <citation type="submission" date="2017-04" db="EMBL/GenBank/DDBJ databases">
        <title>Population genomics of picophytoplankton unveils novel chromosome hypervariability.</title>
        <authorList>
            <consortium name="DOE Joint Genome Institute"/>
            <person name="Blanc-Mathieu R."/>
            <person name="Krasovec M."/>
            <person name="Hebrard M."/>
            <person name="Yau S."/>
            <person name="Desgranges E."/>
            <person name="Martin J."/>
            <person name="Schackwitz W."/>
            <person name="Kuo A."/>
            <person name="Salin G."/>
            <person name="Donnadieu C."/>
            <person name="Desdevises Y."/>
            <person name="Sanchez-Ferandin S."/>
            <person name="Moreau H."/>
            <person name="Rivals E."/>
            <person name="Grigoriev I.V."/>
            <person name="Grimsley N."/>
            <person name="Eyre-Walker A."/>
            <person name="Piganeau G."/>
        </authorList>
    </citation>
    <scope>NUCLEOTIDE SEQUENCE [LARGE SCALE GENOMIC DNA]</scope>
    <source>
        <strain evidence="2">RCC 1115</strain>
    </source>
</reference>
<dbReference type="OrthoDB" id="497843at2759"/>
<dbReference type="Proteomes" id="UP000195557">
    <property type="component" value="Unassembled WGS sequence"/>
</dbReference>
<feature type="chain" id="PRO_5011011580" evidence="1">
    <location>
        <begin position="27"/>
        <end position="165"/>
    </location>
</feature>
<accession>A0A1Y5IR52</accession>
<evidence type="ECO:0000313" key="2">
    <source>
        <dbReference type="EMBL" id="OUS49592.1"/>
    </source>
</evidence>
<gene>
    <name evidence="2" type="ORF">BE221DRAFT_196995</name>
</gene>